<reference evidence="1" key="1">
    <citation type="submission" date="2020-12" db="EMBL/GenBank/DDBJ databases">
        <title>Metabolic potential, ecology and presence of endohyphal bacteria is reflected in genomic diversity of Mucoromycotina.</title>
        <authorList>
            <person name="Muszewska A."/>
            <person name="Okrasinska A."/>
            <person name="Steczkiewicz K."/>
            <person name="Drgas O."/>
            <person name="Orlowska M."/>
            <person name="Perlinska-Lenart U."/>
            <person name="Aleksandrzak-Piekarczyk T."/>
            <person name="Szatraj K."/>
            <person name="Zielenkiewicz U."/>
            <person name="Pilsyk S."/>
            <person name="Malc E."/>
            <person name="Mieczkowski P."/>
            <person name="Kruszewska J.S."/>
            <person name="Biernat P."/>
            <person name="Pawlowska J."/>
        </authorList>
    </citation>
    <scope>NUCLEOTIDE SEQUENCE</scope>
    <source>
        <strain evidence="1">WA0000017839</strain>
    </source>
</reference>
<accession>A0A8H7RM22</accession>
<dbReference type="OrthoDB" id="2287236at2759"/>
<dbReference type="EMBL" id="JAEPRD010000003">
    <property type="protein sequence ID" value="KAG2213542.1"/>
    <property type="molecule type" value="Genomic_DNA"/>
</dbReference>
<name>A0A8H7RM22_9FUNG</name>
<gene>
    <name evidence="1" type="ORF">INT47_009216</name>
</gene>
<comment type="caution">
    <text evidence="1">The sequence shown here is derived from an EMBL/GenBank/DDBJ whole genome shotgun (WGS) entry which is preliminary data.</text>
</comment>
<protein>
    <submittedName>
        <fullName evidence="1">Uncharacterized protein</fullName>
    </submittedName>
</protein>
<sequence>MFSLSLWAQSDISLNQFQESGNEKQKTHYPTAEAGFKQKWIEFLADSENNRNFHRYSPEKNSVTRLCAKLSRHTFMLTGKLTAR</sequence>
<evidence type="ECO:0000313" key="2">
    <source>
        <dbReference type="Proteomes" id="UP000603453"/>
    </source>
</evidence>
<dbReference type="AlphaFoldDB" id="A0A8H7RM22"/>
<evidence type="ECO:0000313" key="1">
    <source>
        <dbReference type="EMBL" id="KAG2213542.1"/>
    </source>
</evidence>
<keyword evidence="2" id="KW-1185">Reference proteome</keyword>
<organism evidence="1 2">
    <name type="scientific">Mucor saturninus</name>
    <dbReference type="NCBI Taxonomy" id="64648"/>
    <lineage>
        <taxon>Eukaryota</taxon>
        <taxon>Fungi</taxon>
        <taxon>Fungi incertae sedis</taxon>
        <taxon>Mucoromycota</taxon>
        <taxon>Mucoromycotina</taxon>
        <taxon>Mucoromycetes</taxon>
        <taxon>Mucorales</taxon>
        <taxon>Mucorineae</taxon>
        <taxon>Mucoraceae</taxon>
        <taxon>Mucor</taxon>
    </lineage>
</organism>
<dbReference type="Proteomes" id="UP000603453">
    <property type="component" value="Unassembled WGS sequence"/>
</dbReference>
<proteinExistence type="predicted"/>